<dbReference type="InterPro" id="IPR023214">
    <property type="entry name" value="HAD_sf"/>
</dbReference>
<dbReference type="AlphaFoldDB" id="A0A0F9DNR6"/>
<accession>A0A0F9DNR6</accession>
<dbReference type="SUPFAM" id="SSF56784">
    <property type="entry name" value="HAD-like"/>
    <property type="match status" value="1"/>
</dbReference>
<comment type="caution">
    <text evidence="1">The sequence shown here is derived from an EMBL/GenBank/DDBJ whole genome shotgun (WGS) entry which is preliminary data.</text>
</comment>
<name>A0A0F9DNR6_9ZZZZ</name>
<dbReference type="InterPro" id="IPR036412">
    <property type="entry name" value="HAD-like_sf"/>
</dbReference>
<evidence type="ECO:0008006" key="2">
    <source>
        <dbReference type="Google" id="ProtNLM"/>
    </source>
</evidence>
<organism evidence="1">
    <name type="scientific">marine sediment metagenome</name>
    <dbReference type="NCBI Taxonomy" id="412755"/>
    <lineage>
        <taxon>unclassified sequences</taxon>
        <taxon>metagenomes</taxon>
        <taxon>ecological metagenomes</taxon>
    </lineage>
</organism>
<sequence length="119" mass="13657">MSIDSLSGKTISIDFDGVIHAYRRGWHDGTIYDVPIYWAKEAIKGLRDAGFKIAVHTAREDLFAVRDWLKKYDIEVELVSNRKQPSLVYIDDRGLRFTDWDNTLGQLATIIGKEVLEVE</sequence>
<reference evidence="1" key="1">
    <citation type="journal article" date="2015" name="Nature">
        <title>Complex archaea that bridge the gap between prokaryotes and eukaryotes.</title>
        <authorList>
            <person name="Spang A."/>
            <person name="Saw J.H."/>
            <person name="Jorgensen S.L."/>
            <person name="Zaremba-Niedzwiedzka K."/>
            <person name="Martijn J."/>
            <person name="Lind A.E."/>
            <person name="van Eijk R."/>
            <person name="Schleper C."/>
            <person name="Guy L."/>
            <person name="Ettema T.J."/>
        </authorList>
    </citation>
    <scope>NUCLEOTIDE SEQUENCE</scope>
</reference>
<dbReference type="EMBL" id="LAZR01030843">
    <property type="protein sequence ID" value="KKL55431.1"/>
    <property type="molecule type" value="Genomic_DNA"/>
</dbReference>
<protein>
    <recommendedName>
        <fullName evidence="2">FCP1 homology domain-containing protein</fullName>
    </recommendedName>
</protein>
<gene>
    <name evidence="1" type="ORF">LCGC14_2255460</name>
</gene>
<evidence type="ECO:0000313" key="1">
    <source>
        <dbReference type="EMBL" id="KKL55431.1"/>
    </source>
</evidence>
<proteinExistence type="predicted"/>
<dbReference type="Gene3D" id="3.40.50.1000">
    <property type="entry name" value="HAD superfamily/HAD-like"/>
    <property type="match status" value="1"/>
</dbReference>